<reference evidence="3" key="1">
    <citation type="submission" date="2016-10" db="EMBL/GenBank/DDBJ databases">
        <authorList>
            <person name="Varghese N."/>
            <person name="Submissions S."/>
        </authorList>
    </citation>
    <scope>NUCLEOTIDE SEQUENCE [LARGE SCALE GENOMIC DNA]</scope>
    <source>
        <strain evidence="3">CGMCC 1.8975</strain>
    </source>
</reference>
<gene>
    <name evidence="2" type="ORF">SAMN04488069_104236</name>
</gene>
<dbReference type="Proteomes" id="UP000199249">
    <property type="component" value="Unassembled WGS sequence"/>
</dbReference>
<dbReference type="RefSeq" id="WP_092738925.1">
    <property type="nucleotide sequence ID" value="NZ_FNOV01000004.1"/>
</dbReference>
<dbReference type="OrthoDB" id="883886at2"/>
<protein>
    <recommendedName>
        <fullName evidence="4">Lipoprotein</fullName>
    </recommendedName>
</protein>
<name>A0A1H3FV41_9BACT</name>
<keyword evidence="3" id="KW-1185">Reference proteome</keyword>
<evidence type="ECO:0008006" key="4">
    <source>
        <dbReference type="Google" id="ProtNLM"/>
    </source>
</evidence>
<sequence length="201" mass="21975">MRTATLAAGLLLSWLTGCRAFDPNLLAPTPGTLVARLPTAAQEAHASWASPYPTSPWEAGRDRDLNHLFEREVRETLAEPFGEPRCFLLLTTNTLDERSGSGWFMASTMTLGLFNLLGLPYSRNRMLVETRLDVLDQDQNLVGSYRAQADAKALGSIFSPTNYAQSDRVVYLQAVRGGLSQIKAQLAADAPRLQPLLAGGR</sequence>
<dbReference type="STRING" id="651662.SAMN04488069_104236"/>
<evidence type="ECO:0000313" key="3">
    <source>
        <dbReference type="Proteomes" id="UP000199249"/>
    </source>
</evidence>
<dbReference type="EMBL" id="FNOV01000004">
    <property type="protein sequence ID" value="SDX94800.1"/>
    <property type="molecule type" value="Genomic_DNA"/>
</dbReference>
<feature type="signal peptide" evidence="1">
    <location>
        <begin position="1"/>
        <end position="20"/>
    </location>
</feature>
<evidence type="ECO:0000313" key="2">
    <source>
        <dbReference type="EMBL" id="SDX94800.1"/>
    </source>
</evidence>
<keyword evidence="1" id="KW-0732">Signal</keyword>
<proteinExistence type="predicted"/>
<organism evidence="2 3">
    <name type="scientific">Hymenobacter psychrophilus</name>
    <dbReference type="NCBI Taxonomy" id="651662"/>
    <lineage>
        <taxon>Bacteria</taxon>
        <taxon>Pseudomonadati</taxon>
        <taxon>Bacteroidota</taxon>
        <taxon>Cytophagia</taxon>
        <taxon>Cytophagales</taxon>
        <taxon>Hymenobacteraceae</taxon>
        <taxon>Hymenobacter</taxon>
    </lineage>
</organism>
<feature type="chain" id="PRO_5011702196" description="Lipoprotein" evidence="1">
    <location>
        <begin position="21"/>
        <end position="201"/>
    </location>
</feature>
<evidence type="ECO:0000256" key="1">
    <source>
        <dbReference type="SAM" id="SignalP"/>
    </source>
</evidence>
<dbReference type="PROSITE" id="PS51257">
    <property type="entry name" value="PROKAR_LIPOPROTEIN"/>
    <property type="match status" value="1"/>
</dbReference>
<dbReference type="AlphaFoldDB" id="A0A1H3FV41"/>
<accession>A0A1H3FV41</accession>